<accession>A0A512BPQ4</accession>
<keyword evidence="2" id="KW-1185">Reference proteome</keyword>
<dbReference type="RefSeq" id="WP_114186488.1">
    <property type="nucleotide sequence ID" value="NZ_BJYU01000017.1"/>
</dbReference>
<dbReference type="EMBL" id="BJYU01000017">
    <property type="protein sequence ID" value="GEO13926.1"/>
    <property type="molecule type" value="Genomic_DNA"/>
</dbReference>
<protein>
    <submittedName>
        <fullName evidence="1">Uncharacterized protein</fullName>
    </submittedName>
</protein>
<name>A0A512BPQ4_9HYPH</name>
<sequence length="198" mass="21754">MISALSNFAHAQPGERMLHLTGYVGRWANTDLLDVPERSFRSNLTFEDSNFAGLGVSRVLIPSFSIPVIGTDQAFHGNKVEIEGQALRHFGDQNHWEGTLALMFRTGQIPLFRGLSVNLAVGEGLSYASERPRLEGSFRVEPTRFLNYLAFEAEFSHPSLPGVSFVSRIHHRSGIFGVIAPKESGSNFIGAGLRVSLP</sequence>
<gene>
    <name evidence="1" type="ORF">MAE02_16220</name>
</gene>
<evidence type="ECO:0000313" key="1">
    <source>
        <dbReference type="EMBL" id="GEO13926.1"/>
    </source>
</evidence>
<reference evidence="1 2" key="1">
    <citation type="submission" date="2019-07" db="EMBL/GenBank/DDBJ databases">
        <title>Whole genome shotgun sequence of Microvirga aerophila NBRC 106136.</title>
        <authorList>
            <person name="Hosoyama A."/>
            <person name="Uohara A."/>
            <person name="Ohji S."/>
            <person name="Ichikawa N."/>
        </authorList>
    </citation>
    <scope>NUCLEOTIDE SEQUENCE [LARGE SCALE GENOMIC DNA]</scope>
    <source>
        <strain evidence="1 2">NBRC 106136</strain>
    </source>
</reference>
<dbReference type="Proteomes" id="UP000321085">
    <property type="component" value="Unassembled WGS sequence"/>
</dbReference>
<dbReference type="AlphaFoldDB" id="A0A512BPQ4"/>
<evidence type="ECO:0000313" key="2">
    <source>
        <dbReference type="Proteomes" id="UP000321085"/>
    </source>
</evidence>
<dbReference type="OrthoDB" id="323914at2"/>
<organism evidence="1 2">
    <name type="scientific">Microvirga aerophila</name>
    <dbReference type="NCBI Taxonomy" id="670291"/>
    <lineage>
        <taxon>Bacteria</taxon>
        <taxon>Pseudomonadati</taxon>
        <taxon>Pseudomonadota</taxon>
        <taxon>Alphaproteobacteria</taxon>
        <taxon>Hyphomicrobiales</taxon>
        <taxon>Methylobacteriaceae</taxon>
        <taxon>Microvirga</taxon>
    </lineage>
</organism>
<comment type="caution">
    <text evidence="1">The sequence shown here is derived from an EMBL/GenBank/DDBJ whole genome shotgun (WGS) entry which is preliminary data.</text>
</comment>
<proteinExistence type="predicted"/>